<protein>
    <recommendedName>
        <fullName evidence="8">Site-specific recombinase Gcr</fullName>
    </recommendedName>
</protein>
<dbReference type="Pfam" id="PF10136">
    <property type="entry name" value="SpecificRecomb"/>
    <property type="match status" value="1"/>
</dbReference>
<dbReference type="InterPro" id="IPR011385">
    <property type="entry name" value="Site-sp_rcmbase"/>
</dbReference>
<reference evidence="6 7" key="1">
    <citation type="submission" date="2017-11" db="EMBL/GenBank/DDBJ databases">
        <title>Infants hospitalized years apart are colonized by the same room-sourced microbial strains.</title>
        <authorList>
            <person name="Brooks B."/>
            <person name="Olm M.R."/>
            <person name="Firek B.A."/>
            <person name="Baker R."/>
            <person name="Thomas B.C."/>
            <person name="Morowitz M.J."/>
            <person name="Banfield J.F."/>
        </authorList>
    </citation>
    <scope>NUCLEOTIDE SEQUENCE [LARGE SCALE GENOMIC DNA]</scope>
    <source>
        <strain evidence="6">S2_009_000_R2_76</strain>
    </source>
</reference>
<sequence length="537" mass="61335">MGIKKRKSKEKTDLVELTLHQDYHLSILDRENGLVFLRDFFGKIRPDRISVYFYSDKKLNEATRSLIENPALLKNLKAALFSQLINTDLVPALTQSGMMQSQAFMQEFSRRISYKILPPYQDKDDFLYVLNHIFYKKSDYIWVEHISRNSWIAFFENAGYKDTMNNPNMVRQILKSLMILSYRIADLGLNRDFDNYLPEEYKNHNPFVAQNICAVDFERMFNQEEGYEIEALSSLLSEMESMLQACATCIKVAQDNQGYQGASVSLTYTTLIIEASLERLRILVDSISNKHLLDTGQFVDLFRILVRNEKRKSSVRELFSQNLGYVAYQIAEHKGYKGGKYITTTRKDWFRMIYTAAWGGVIICFVAFFKSLLHLLKIPPFWLGVGYSVNYSAGFVAIEETGSTLATKQPAFTASAVASSLDSKKNSTPNLYQLAVTVARVMRSQNASFIGNLMIVLPGSYLIAWLYDVFTGHKLVEGIHGFEMLEDQHPWHSLSLLYACNAGVFLFVTGLLAGYIGNKMKYEHVAARIVDHPILSV</sequence>
<evidence type="ECO:0000313" key="7">
    <source>
        <dbReference type="Proteomes" id="UP000249645"/>
    </source>
</evidence>
<feature type="transmembrane region" description="Helical" evidence="5">
    <location>
        <begin position="381"/>
        <end position="398"/>
    </location>
</feature>
<comment type="caution">
    <text evidence="6">The sequence shown here is derived from an EMBL/GenBank/DDBJ whole genome shotgun (WGS) entry which is preliminary data.</text>
</comment>
<proteinExistence type="predicted"/>
<evidence type="ECO:0000256" key="1">
    <source>
        <dbReference type="ARBA" id="ARBA00004141"/>
    </source>
</evidence>
<dbReference type="Gene3D" id="1.20.1080.10">
    <property type="entry name" value="Glycerol uptake facilitator protein"/>
    <property type="match status" value="1"/>
</dbReference>
<evidence type="ECO:0000256" key="5">
    <source>
        <dbReference type="SAM" id="Phobius"/>
    </source>
</evidence>
<dbReference type="AlphaFoldDB" id="A0A2W5EXY9"/>
<comment type="subcellular location">
    <subcellularLocation>
        <location evidence="1">Membrane</location>
        <topology evidence="1">Multi-pass membrane protein</topology>
    </subcellularLocation>
</comment>
<evidence type="ECO:0000256" key="2">
    <source>
        <dbReference type="ARBA" id="ARBA00022692"/>
    </source>
</evidence>
<evidence type="ECO:0000256" key="4">
    <source>
        <dbReference type="ARBA" id="ARBA00023136"/>
    </source>
</evidence>
<keyword evidence="3 5" id="KW-1133">Transmembrane helix</keyword>
<keyword evidence="2 5" id="KW-0812">Transmembrane</keyword>
<gene>
    <name evidence="6" type="ORF">DI598_12095</name>
</gene>
<evidence type="ECO:0000256" key="3">
    <source>
        <dbReference type="ARBA" id="ARBA00022989"/>
    </source>
</evidence>
<dbReference type="GO" id="GO:0016020">
    <property type="term" value="C:membrane"/>
    <property type="evidence" value="ECO:0007669"/>
    <property type="project" value="UniProtKB-SubCell"/>
</dbReference>
<dbReference type="EMBL" id="QFOI01000224">
    <property type="protein sequence ID" value="PZP46437.1"/>
    <property type="molecule type" value="Genomic_DNA"/>
</dbReference>
<dbReference type="InterPro" id="IPR023271">
    <property type="entry name" value="Aquaporin-like"/>
</dbReference>
<feature type="transmembrane region" description="Helical" evidence="5">
    <location>
        <begin position="349"/>
        <end position="369"/>
    </location>
</feature>
<evidence type="ECO:0000313" key="6">
    <source>
        <dbReference type="EMBL" id="PZP46437.1"/>
    </source>
</evidence>
<name>A0A2W5EXY9_9SPHI</name>
<feature type="transmembrane region" description="Helical" evidence="5">
    <location>
        <begin position="496"/>
        <end position="516"/>
    </location>
</feature>
<accession>A0A2W5EXY9</accession>
<organism evidence="6 7">
    <name type="scientific">Pseudopedobacter saltans</name>
    <dbReference type="NCBI Taxonomy" id="151895"/>
    <lineage>
        <taxon>Bacteria</taxon>
        <taxon>Pseudomonadati</taxon>
        <taxon>Bacteroidota</taxon>
        <taxon>Sphingobacteriia</taxon>
        <taxon>Sphingobacteriales</taxon>
        <taxon>Sphingobacteriaceae</taxon>
        <taxon>Pseudopedobacter</taxon>
    </lineage>
</organism>
<dbReference type="Proteomes" id="UP000249645">
    <property type="component" value="Unassembled WGS sequence"/>
</dbReference>
<feature type="non-terminal residue" evidence="6">
    <location>
        <position position="537"/>
    </location>
</feature>
<evidence type="ECO:0008006" key="8">
    <source>
        <dbReference type="Google" id="ProtNLM"/>
    </source>
</evidence>
<feature type="transmembrane region" description="Helical" evidence="5">
    <location>
        <begin position="449"/>
        <end position="467"/>
    </location>
</feature>
<keyword evidence="4 5" id="KW-0472">Membrane</keyword>